<keyword evidence="1 6" id="KW-0645">Protease</keyword>
<keyword evidence="5 6" id="KW-0482">Metalloprotease</keyword>
<evidence type="ECO:0000256" key="4">
    <source>
        <dbReference type="ARBA" id="ARBA00022833"/>
    </source>
</evidence>
<gene>
    <name evidence="9" type="ORF">AJ85_20230</name>
    <name evidence="8" type="ORF">BALCAV_0203630</name>
</gene>
<dbReference type="Gene3D" id="1.10.1370.30">
    <property type="match status" value="1"/>
</dbReference>
<dbReference type="PANTHER" id="PTHR11804">
    <property type="entry name" value="PROTEASE M3 THIMET OLIGOPEPTIDASE-RELATED"/>
    <property type="match status" value="1"/>
</dbReference>
<evidence type="ECO:0000313" key="11">
    <source>
        <dbReference type="Proteomes" id="UP000297014"/>
    </source>
</evidence>
<dbReference type="CDD" id="cd09606">
    <property type="entry name" value="M3B_PepF"/>
    <property type="match status" value="1"/>
</dbReference>
<dbReference type="STRING" id="1218173.BALCAV_0203630"/>
<evidence type="ECO:0000256" key="1">
    <source>
        <dbReference type="ARBA" id="ARBA00022670"/>
    </source>
</evidence>
<accession>A0A094WR96</accession>
<dbReference type="InterPro" id="IPR045090">
    <property type="entry name" value="Pept_M3A_M3B"/>
</dbReference>
<keyword evidence="4 6" id="KW-0862">Zinc</keyword>
<dbReference type="GO" id="GO:0046872">
    <property type="term" value="F:metal ion binding"/>
    <property type="evidence" value="ECO:0007669"/>
    <property type="project" value="UniProtKB-UniRule"/>
</dbReference>
<dbReference type="GO" id="GO:0006518">
    <property type="term" value="P:peptide metabolic process"/>
    <property type="evidence" value="ECO:0007669"/>
    <property type="project" value="TreeGrafter"/>
</dbReference>
<dbReference type="RefSeq" id="WP_003323907.1">
    <property type="nucleotide sequence ID" value="NZ_ALPT02000008.1"/>
</dbReference>
<dbReference type="InterPro" id="IPR001567">
    <property type="entry name" value="Pept_M3A_M3B_dom"/>
</dbReference>
<comment type="similarity">
    <text evidence="6">Belongs to the peptidase M3 family.</text>
</comment>
<evidence type="ECO:0000256" key="5">
    <source>
        <dbReference type="ARBA" id="ARBA00023049"/>
    </source>
</evidence>
<evidence type="ECO:0000256" key="3">
    <source>
        <dbReference type="ARBA" id="ARBA00022801"/>
    </source>
</evidence>
<dbReference type="eggNOG" id="COG1164">
    <property type="taxonomic scope" value="Bacteria"/>
</dbReference>
<evidence type="ECO:0000259" key="7">
    <source>
        <dbReference type="Pfam" id="PF01432"/>
    </source>
</evidence>
<evidence type="ECO:0000256" key="2">
    <source>
        <dbReference type="ARBA" id="ARBA00022723"/>
    </source>
</evidence>
<keyword evidence="2 6" id="KW-0479">Metal-binding</keyword>
<keyword evidence="10" id="KW-1185">Reference proteome</keyword>
<dbReference type="SUPFAM" id="SSF55486">
    <property type="entry name" value="Metalloproteases ('zincins'), catalytic domain"/>
    <property type="match status" value="1"/>
</dbReference>
<feature type="domain" description="Peptidase M3A/M3B catalytic" evidence="7">
    <location>
        <begin position="166"/>
        <end position="551"/>
    </location>
</feature>
<sequence>MTKFYQEVIDFSNTQQLSDQFEQLLKLPLHSTEEILFYLQEETKLLDAIEEALTGHYIDFNSYNDSEEAKKAFEQDQEVIEPLVKQYEAKLDQKLLASKALEQLPEEEYAFMLKRKKNAESLFRKENVRLEIEEDRLATNYFEITGAAVVEWEGEQLTLPQLSPFLQDTDRKKRKKAMTAIRETFIESEEPLQKIMSELIEIRQKKAEYANLANYRDYMFKKYERFDYSPEDCKTLAASIAKHVKPLKEKLQKEHAKKLGVDTYLPWDVSAVLAGEERLKPFSNTAELIDGVRNVLGELDPRFAELIEQMNQKGMLDLESRKGKSPGGFCAPLPISELSFIFMNHAKTHDDMITLFHEMGHCIHNDFKKELPLQIYRETPMESSELASMTMELLTMDKWEQFYPTKADFMRAKKEQMKGIIQFLPVGVVIDQFQHWLYEYPNHSVEERNQKYAELLTEIDSNFVDWSGFEKWREIAWLGVLHIFEVPFYYIEYVIAQLGAVQMYRQYKENKNQTLTNYKEAMALGSSKSLAEVYEKAGIRFDFSEEMIKELVEFLETELTLLEQE</sequence>
<protein>
    <submittedName>
        <fullName evidence="8">Oligoendopeptidase F</fullName>
    </submittedName>
</protein>
<dbReference type="Pfam" id="PF01432">
    <property type="entry name" value="Peptidase_M3"/>
    <property type="match status" value="1"/>
</dbReference>
<dbReference type="InterPro" id="IPR011976">
    <property type="entry name" value="Pept_M3B_oligopep-rel"/>
</dbReference>
<evidence type="ECO:0000256" key="6">
    <source>
        <dbReference type="RuleBase" id="RU003435"/>
    </source>
</evidence>
<comment type="caution">
    <text evidence="8">The sequence shown here is derived from an EMBL/GenBank/DDBJ whole genome shotgun (WGS) entry which is preliminary data.</text>
</comment>
<reference evidence="8 10" key="1">
    <citation type="journal article" date="2014" name="Genome Announc.">
        <title>Draft Genome Sequence of Bacillus alcalophilus AV1934, a Classic Alkaliphile Isolated from Human Feces in 1934.</title>
        <authorList>
            <person name="Attie O."/>
            <person name="Jayaprakash A."/>
            <person name="Shah H."/>
            <person name="Paulsen I.T."/>
            <person name="Morino M."/>
            <person name="Takahashi Y."/>
            <person name="Narumi I."/>
            <person name="Sachidanandam R."/>
            <person name="Satoh K."/>
            <person name="Ito M."/>
            <person name="Krulwich T.A."/>
        </authorList>
    </citation>
    <scope>NUCLEOTIDE SEQUENCE [LARGE SCALE GENOMIC DNA]</scope>
    <source>
        <strain evidence="8 10">AV1934</strain>
    </source>
</reference>
<dbReference type="EMBL" id="ALPT02000008">
    <property type="protein sequence ID" value="KGA98588.1"/>
    <property type="molecule type" value="Genomic_DNA"/>
</dbReference>
<dbReference type="Proteomes" id="UP000297014">
    <property type="component" value="Unassembled WGS sequence"/>
</dbReference>
<dbReference type="Proteomes" id="UP000002754">
    <property type="component" value="Unassembled WGS sequence"/>
</dbReference>
<dbReference type="GO" id="GO:0006508">
    <property type="term" value="P:proteolysis"/>
    <property type="evidence" value="ECO:0007669"/>
    <property type="project" value="UniProtKB-KW"/>
</dbReference>
<dbReference type="PANTHER" id="PTHR11804:SF48">
    <property type="entry name" value="PUTATIVE-RELATED"/>
    <property type="match status" value="1"/>
</dbReference>
<comment type="cofactor">
    <cofactor evidence="6">
        <name>Zn(2+)</name>
        <dbReference type="ChEBI" id="CHEBI:29105"/>
    </cofactor>
    <text evidence="6">Binds 1 zinc ion.</text>
</comment>
<dbReference type="NCBIfam" id="TIGR02289">
    <property type="entry name" value="M3_not_pepF"/>
    <property type="match status" value="1"/>
</dbReference>
<dbReference type="AlphaFoldDB" id="A0A094WR96"/>
<keyword evidence="3 6" id="KW-0378">Hydrolase</keyword>
<organism evidence="8 10">
    <name type="scientific">Alkalihalobacillus alcalophilus ATCC 27647 = CGMCC 1.3604</name>
    <dbReference type="NCBI Taxonomy" id="1218173"/>
    <lineage>
        <taxon>Bacteria</taxon>
        <taxon>Bacillati</taxon>
        <taxon>Bacillota</taxon>
        <taxon>Bacilli</taxon>
        <taxon>Bacillales</taxon>
        <taxon>Bacillaceae</taxon>
        <taxon>Alkalihalobacillus</taxon>
    </lineage>
</organism>
<name>A0A094WR96_ALKAL</name>
<evidence type="ECO:0000313" key="9">
    <source>
        <dbReference type="EMBL" id="THG88973.1"/>
    </source>
</evidence>
<dbReference type="GO" id="GO:0004222">
    <property type="term" value="F:metalloendopeptidase activity"/>
    <property type="evidence" value="ECO:0007669"/>
    <property type="project" value="InterPro"/>
</dbReference>
<dbReference type="OrthoDB" id="9762795at2"/>
<evidence type="ECO:0000313" key="10">
    <source>
        <dbReference type="Proteomes" id="UP000002754"/>
    </source>
</evidence>
<dbReference type="EMBL" id="JALP01000279">
    <property type="protein sequence ID" value="THG88973.1"/>
    <property type="molecule type" value="Genomic_DNA"/>
</dbReference>
<proteinExistence type="inferred from homology"/>
<evidence type="ECO:0000313" key="8">
    <source>
        <dbReference type="EMBL" id="KGA98588.1"/>
    </source>
</evidence>
<reference evidence="9 11" key="2">
    <citation type="submission" date="2014-01" db="EMBL/GenBank/DDBJ databases">
        <title>Draft genome sequencing of Bacillus alcalophilus CGMCC 1.3604.</title>
        <authorList>
            <person name="Yang J."/>
            <person name="Diao L."/>
            <person name="Yang S."/>
        </authorList>
    </citation>
    <scope>NUCLEOTIDE SEQUENCE [LARGE SCALE GENOMIC DNA]</scope>
    <source>
        <strain evidence="9 11">CGMCC 1.3604</strain>
    </source>
</reference>